<organism evidence="2 3">
    <name type="scientific">Amaricoccus solimangrovi</name>
    <dbReference type="NCBI Taxonomy" id="2589815"/>
    <lineage>
        <taxon>Bacteria</taxon>
        <taxon>Pseudomonadati</taxon>
        <taxon>Pseudomonadota</taxon>
        <taxon>Alphaproteobacteria</taxon>
        <taxon>Rhodobacterales</taxon>
        <taxon>Paracoccaceae</taxon>
        <taxon>Amaricoccus</taxon>
    </lineage>
</organism>
<evidence type="ECO:0000313" key="3">
    <source>
        <dbReference type="Proteomes" id="UP000319255"/>
    </source>
</evidence>
<keyword evidence="3" id="KW-1185">Reference proteome</keyword>
<evidence type="ECO:0000256" key="1">
    <source>
        <dbReference type="SAM" id="Phobius"/>
    </source>
</evidence>
<keyword evidence="1" id="KW-0472">Membrane</keyword>
<sequence>MEMNPEMRQKMLHMHHMQTLWVYWMIIILGVWVLLSPLTFDYGRAVTEPSGGSEVWLSMEERVAFMKWSDIISGALLGLEVAALAVPLGPKTEVYAEWGRVHQVRHYRLTR</sequence>
<keyword evidence="1" id="KW-0812">Transmembrane</keyword>
<keyword evidence="1" id="KW-1133">Transmembrane helix</keyword>
<proteinExistence type="predicted"/>
<dbReference type="AlphaFoldDB" id="A0A501WGY7"/>
<comment type="caution">
    <text evidence="2">The sequence shown here is derived from an EMBL/GenBank/DDBJ whole genome shotgun (WGS) entry which is preliminary data.</text>
</comment>
<dbReference type="OrthoDB" id="9814124at2"/>
<dbReference type="Proteomes" id="UP000319255">
    <property type="component" value="Unassembled WGS sequence"/>
</dbReference>
<accession>A0A501WGY7</accession>
<name>A0A501WGY7_9RHOB</name>
<reference evidence="2 3" key="1">
    <citation type="submission" date="2019-06" db="EMBL/GenBank/DDBJ databases">
        <title>A novel bacterium of genus Amaricoccus, isolated from marine sediment.</title>
        <authorList>
            <person name="Huang H."/>
            <person name="Mo K."/>
            <person name="Hu Y."/>
        </authorList>
    </citation>
    <scope>NUCLEOTIDE SEQUENCE [LARGE SCALE GENOMIC DNA]</scope>
    <source>
        <strain evidence="2 3">HB172011</strain>
    </source>
</reference>
<feature type="transmembrane region" description="Helical" evidence="1">
    <location>
        <begin position="21"/>
        <end position="40"/>
    </location>
</feature>
<dbReference type="EMBL" id="VFRP01000020">
    <property type="protein sequence ID" value="TPE48638.1"/>
    <property type="molecule type" value="Genomic_DNA"/>
</dbReference>
<evidence type="ECO:0000313" key="2">
    <source>
        <dbReference type="EMBL" id="TPE48638.1"/>
    </source>
</evidence>
<gene>
    <name evidence="2" type="ORF">FJM51_16885</name>
</gene>
<protein>
    <submittedName>
        <fullName evidence="2">Uncharacterized protein</fullName>
    </submittedName>
</protein>